<evidence type="ECO:0000313" key="2">
    <source>
        <dbReference type="EMBL" id="KAG5418101.1"/>
    </source>
</evidence>
<dbReference type="EMBL" id="JAEOAQ010000006">
    <property type="protein sequence ID" value="KAG5418101.1"/>
    <property type="molecule type" value="Genomic_DNA"/>
</dbReference>
<dbReference type="GeneID" id="93653059"/>
<feature type="compositionally biased region" description="Acidic residues" evidence="1">
    <location>
        <begin position="587"/>
        <end position="605"/>
    </location>
</feature>
<feature type="region of interest" description="Disordered" evidence="1">
    <location>
        <begin position="737"/>
        <end position="846"/>
    </location>
</feature>
<organism evidence="2 3">
    <name type="scientific">Candida metapsilosis</name>
    <dbReference type="NCBI Taxonomy" id="273372"/>
    <lineage>
        <taxon>Eukaryota</taxon>
        <taxon>Fungi</taxon>
        <taxon>Dikarya</taxon>
        <taxon>Ascomycota</taxon>
        <taxon>Saccharomycotina</taxon>
        <taxon>Pichiomycetes</taxon>
        <taxon>Debaryomycetaceae</taxon>
        <taxon>Candida/Lodderomyces clade</taxon>
        <taxon>Candida</taxon>
    </lineage>
</organism>
<keyword evidence="3" id="KW-1185">Reference proteome</keyword>
<feature type="region of interest" description="Disordered" evidence="1">
    <location>
        <begin position="576"/>
        <end position="612"/>
    </location>
</feature>
<feature type="compositionally biased region" description="Polar residues" evidence="1">
    <location>
        <begin position="87"/>
        <end position="97"/>
    </location>
</feature>
<feature type="compositionally biased region" description="Pro residues" evidence="1">
    <location>
        <begin position="52"/>
        <end position="61"/>
    </location>
</feature>
<feature type="compositionally biased region" description="Low complexity" evidence="1">
    <location>
        <begin position="741"/>
        <end position="756"/>
    </location>
</feature>
<feature type="region of interest" description="Disordered" evidence="1">
    <location>
        <begin position="374"/>
        <end position="430"/>
    </location>
</feature>
<feature type="compositionally biased region" description="Polar residues" evidence="1">
    <location>
        <begin position="273"/>
        <end position="307"/>
    </location>
</feature>
<dbReference type="AlphaFoldDB" id="A0A8H8DBT8"/>
<reference evidence="2 3" key="1">
    <citation type="submission" date="2020-12" db="EMBL/GenBank/DDBJ databases">
        <title>Effect of drift, selection, and recombination on the evolution of hybrid genomes in Candida yeast pathogens.</title>
        <authorList>
            <person name="Mixao V."/>
            <person name="Ksiezopolska E."/>
            <person name="Saus E."/>
            <person name="Boekhout T."/>
            <person name="Gacser A."/>
            <person name="Gabaldon T."/>
        </authorList>
    </citation>
    <scope>NUCLEOTIDE SEQUENCE [LARGE SCALE GENOMIC DNA]</scope>
    <source>
        <strain evidence="2 3">BP57</strain>
    </source>
</reference>
<evidence type="ECO:0000256" key="1">
    <source>
        <dbReference type="SAM" id="MobiDB-lite"/>
    </source>
</evidence>
<evidence type="ECO:0000313" key="3">
    <source>
        <dbReference type="Proteomes" id="UP000669133"/>
    </source>
</evidence>
<dbReference type="RefSeq" id="XP_067547217.1">
    <property type="nucleotide sequence ID" value="XM_067693502.1"/>
</dbReference>
<feature type="compositionally biased region" description="Low complexity" evidence="1">
    <location>
        <begin position="515"/>
        <end position="524"/>
    </location>
</feature>
<feature type="region of interest" description="Disordered" evidence="1">
    <location>
        <begin position="1"/>
        <end position="145"/>
    </location>
</feature>
<sequence>MFTTSTSCNSTTTTTTTSTATTSAISPSTSLPTPNTTSSSSENSKLLSTKSKPPPGPPPPSITQQQEEEMANDTTTSNKVSAPAIAAQQQNSPTKPQTLLHPPESDSSTESHKRKTSTISPSNISPPTSCGSTASTTTTGSSSSFCNSAITQASKRHKPMTLNLNPATTLSSNTNADLALRIVSPGLPALDDEMKSTIKLSQKIQQQQRYLIASRRGVDIDDDNGETFIDDDVIVEQQVAKIVDEDSNLAQSATPLSSISSKSQRISSPITSEKPSSGKTTLSFSAQENKENATITTSPVTSGTNKSPIYALDDSDITRLSSLKNRRMKRKNIPTPLNIGASSNTAQVTASSKPKVQIAPLSIRSAPIRSAPMRPTLNLRSRGGAVGGGMIGKPSRLASTHLVPPGSSSAYRYPMHPSQVHTPQQQQQQQPYYYLPPPRTAQLSNSNVPQMAYPARQGRPFPPQQQQHAQFHNTLPRGVRLVPAPSAATAQQFPMRYMPIVPPSSTMLNFQHRQYQQQMHSSQPQREKRSTTEAGVGVPRPGAVTDVFSDNLQRVAPLQSQPLSSQVEFFKRANVNPSSVDKGDTEMSNENDNDDAIEVDEEDDDKAPVSQDEIDEMQQKYASSRKVVPQYVPNFQQQQLLQQQQQQQQQQMQFQGAGNVPMMMMAPNVAPPAAVPNVLSSSPLSAARQKGEVFGSINFMNESIFNFRIFERKNKQNEEDHDMDKPSSTEVDYDAEKNALSSSSSGGSASSQSSAGVGEANDNLKSPEEEAKKSKTEENEESSKEGQDVNNTKDSAGTSDVEQSDVDVAPEKEEQEPKDEEKEVPQEEEQGEPSRSKLNNESDDDDWLRYEKEKFMKICETCWDEYVKIRNLQQ</sequence>
<feature type="compositionally biased region" description="Low complexity" evidence="1">
    <location>
        <begin position="117"/>
        <end position="145"/>
    </location>
</feature>
<feature type="compositionally biased region" description="Polar residues" evidence="1">
    <location>
        <begin position="788"/>
        <end position="801"/>
    </location>
</feature>
<dbReference type="Proteomes" id="UP000669133">
    <property type="component" value="Unassembled WGS sequence"/>
</dbReference>
<feature type="compositionally biased region" description="Basic and acidic residues" evidence="1">
    <location>
        <begin position="765"/>
        <end position="787"/>
    </location>
</feature>
<protein>
    <submittedName>
        <fullName evidence="2">Uncharacterized protein</fullName>
    </submittedName>
</protein>
<feature type="compositionally biased region" description="Low complexity" evidence="1">
    <location>
        <begin position="1"/>
        <end position="51"/>
    </location>
</feature>
<gene>
    <name evidence="2" type="ORF">I9W82_004430</name>
</gene>
<comment type="caution">
    <text evidence="2">The sequence shown here is derived from an EMBL/GenBank/DDBJ whole genome shotgun (WGS) entry which is preliminary data.</text>
</comment>
<feature type="compositionally biased region" description="Low complexity" evidence="1">
    <location>
        <begin position="257"/>
        <end position="272"/>
    </location>
</feature>
<accession>A0A8H8DBT8</accession>
<name>A0A8H8DBT8_9ASCO</name>
<feature type="region of interest" description="Disordered" evidence="1">
    <location>
        <begin position="250"/>
        <end position="308"/>
    </location>
</feature>
<proteinExistence type="predicted"/>
<feature type="region of interest" description="Disordered" evidence="1">
    <location>
        <begin position="515"/>
        <end position="541"/>
    </location>
</feature>
<dbReference type="OrthoDB" id="3977264at2759"/>